<dbReference type="OrthoDB" id="3176438at2"/>
<organism evidence="7 8">
    <name type="scientific">Anaerospora hongkongensis</name>
    <dbReference type="NCBI Taxonomy" id="244830"/>
    <lineage>
        <taxon>Bacteria</taxon>
        <taxon>Bacillati</taxon>
        <taxon>Bacillota</taxon>
        <taxon>Negativicutes</taxon>
        <taxon>Selenomonadales</taxon>
        <taxon>Sporomusaceae</taxon>
        <taxon>Anaerospora</taxon>
    </lineage>
</organism>
<dbReference type="AlphaFoldDB" id="A0A4V2Q8Z5"/>
<dbReference type="EMBL" id="SLUI01000002">
    <property type="protein sequence ID" value="TCL39344.1"/>
    <property type="molecule type" value="Genomic_DNA"/>
</dbReference>
<feature type="transmembrane region" description="Helical" evidence="6">
    <location>
        <begin position="86"/>
        <end position="110"/>
    </location>
</feature>
<keyword evidence="4 6" id="KW-1133">Transmembrane helix</keyword>
<comment type="subcellular location">
    <subcellularLocation>
        <location evidence="1">Cell membrane</location>
        <topology evidence="1">Multi-pass membrane protein</topology>
    </subcellularLocation>
</comment>
<dbReference type="InterPro" id="IPR005538">
    <property type="entry name" value="LrgA/CidA"/>
</dbReference>
<feature type="transmembrane region" description="Helical" evidence="6">
    <location>
        <begin position="34"/>
        <end position="55"/>
    </location>
</feature>
<evidence type="ECO:0000256" key="4">
    <source>
        <dbReference type="ARBA" id="ARBA00022989"/>
    </source>
</evidence>
<dbReference type="Pfam" id="PF03788">
    <property type="entry name" value="LrgA"/>
    <property type="match status" value="1"/>
</dbReference>
<evidence type="ECO:0000313" key="8">
    <source>
        <dbReference type="Proteomes" id="UP000295063"/>
    </source>
</evidence>
<evidence type="ECO:0000256" key="2">
    <source>
        <dbReference type="ARBA" id="ARBA00022475"/>
    </source>
</evidence>
<dbReference type="GO" id="GO:0005886">
    <property type="term" value="C:plasma membrane"/>
    <property type="evidence" value="ECO:0007669"/>
    <property type="project" value="UniProtKB-SubCell"/>
</dbReference>
<evidence type="ECO:0000256" key="6">
    <source>
        <dbReference type="SAM" id="Phobius"/>
    </source>
</evidence>
<keyword evidence="8" id="KW-1185">Reference proteome</keyword>
<evidence type="ECO:0000313" key="7">
    <source>
        <dbReference type="EMBL" id="TCL39344.1"/>
    </source>
</evidence>
<keyword evidence="2" id="KW-1003">Cell membrane</keyword>
<dbReference type="Proteomes" id="UP000295063">
    <property type="component" value="Unassembled WGS sequence"/>
</dbReference>
<accession>A0A4V2Q8Z5</accession>
<keyword evidence="3 6" id="KW-0812">Transmembrane</keyword>
<gene>
    <name evidence="7" type="ORF">EV210_102259</name>
</gene>
<sequence length="124" mass="13294">MHLVKITMQVLLLCGINSIGNSLSELIGRGIPGNLLGMAILFGLLKTKILSLAWVEAGADFLIAELLLFFIPSAIGVMQYESVFASQIGVLLFVVGFSIAAVLAAVVLSAEVIGRYRERREKAC</sequence>
<reference evidence="7 8" key="1">
    <citation type="submission" date="2019-03" db="EMBL/GenBank/DDBJ databases">
        <title>Genomic Encyclopedia of Type Strains, Phase IV (KMG-IV): sequencing the most valuable type-strain genomes for metagenomic binning, comparative biology and taxonomic classification.</title>
        <authorList>
            <person name="Goeker M."/>
        </authorList>
    </citation>
    <scope>NUCLEOTIDE SEQUENCE [LARGE SCALE GENOMIC DNA]</scope>
    <source>
        <strain evidence="7 8">DSM 15969</strain>
    </source>
</reference>
<dbReference type="PANTHER" id="PTHR33931:SF2">
    <property type="entry name" value="HOLIN-LIKE PROTEIN CIDA"/>
    <property type="match status" value="1"/>
</dbReference>
<evidence type="ECO:0000256" key="1">
    <source>
        <dbReference type="ARBA" id="ARBA00004651"/>
    </source>
</evidence>
<dbReference type="RefSeq" id="WP_132075718.1">
    <property type="nucleotide sequence ID" value="NZ_SLUI01000002.1"/>
</dbReference>
<protein>
    <submittedName>
        <fullName evidence="7">Holin-like protein</fullName>
    </submittedName>
</protein>
<evidence type="ECO:0000256" key="3">
    <source>
        <dbReference type="ARBA" id="ARBA00022692"/>
    </source>
</evidence>
<proteinExistence type="predicted"/>
<dbReference type="PANTHER" id="PTHR33931">
    <property type="entry name" value="HOLIN-LIKE PROTEIN CIDA-RELATED"/>
    <property type="match status" value="1"/>
</dbReference>
<comment type="caution">
    <text evidence="7">The sequence shown here is derived from an EMBL/GenBank/DDBJ whole genome shotgun (WGS) entry which is preliminary data.</text>
</comment>
<evidence type="ECO:0000256" key="5">
    <source>
        <dbReference type="ARBA" id="ARBA00023136"/>
    </source>
</evidence>
<name>A0A4V2Q8Z5_9FIRM</name>
<keyword evidence="5 6" id="KW-0472">Membrane</keyword>